<evidence type="ECO:0000256" key="1">
    <source>
        <dbReference type="SAM" id="SignalP"/>
    </source>
</evidence>
<reference evidence="2" key="1">
    <citation type="submission" date="2020-06" db="EMBL/GenBank/DDBJ databases">
        <title>WGS assembly of Ceratodon purpureus strain R40.</title>
        <authorList>
            <person name="Carey S.B."/>
            <person name="Jenkins J."/>
            <person name="Shu S."/>
            <person name="Lovell J.T."/>
            <person name="Sreedasyam A."/>
            <person name="Maumus F."/>
            <person name="Tiley G.P."/>
            <person name="Fernandez-Pozo N."/>
            <person name="Barry K."/>
            <person name="Chen C."/>
            <person name="Wang M."/>
            <person name="Lipzen A."/>
            <person name="Daum C."/>
            <person name="Saski C.A."/>
            <person name="Payton A.C."/>
            <person name="Mcbreen J.C."/>
            <person name="Conrad R.E."/>
            <person name="Kollar L.M."/>
            <person name="Olsson S."/>
            <person name="Huttunen S."/>
            <person name="Landis J.B."/>
            <person name="Wickett N.J."/>
            <person name="Johnson M.G."/>
            <person name="Rensing S.A."/>
            <person name="Grimwood J."/>
            <person name="Schmutz J."/>
            <person name="Mcdaniel S.F."/>
        </authorList>
    </citation>
    <scope>NUCLEOTIDE SEQUENCE</scope>
    <source>
        <strain evidence="2">R40</strain>
    </source>
</reference>
<sequence>MPVKVTFAMTFAIDFLAYFCKIDYARSKKNNCECHCFTEINHEVGGSFPIIGQTKGVSKTQNGCPSWWGKS</sequence>
<organism evidence="2 3">
    <name type="scientific">Ceratodon purpureus</name>
    <name type="common">Fire moss</name>
    <name type="synonym">Dicranum purpureum</name>
    <dbReference type="NCBI Taxonomy" id="3225"/>
    <lineage>
        <taxon>Eukaryota</taxon>
        <taxon>Viridiplantae</taxon>
        <taxon>Streptophyta</taxon>
        <taxon>Embryophyta</taxon>
        <taxon>Bryophyta</taxon>
        <taxon>Bryophytina</taxon>
        <taxon>Bryopsida</taxon>
        <taxon>Dicranidae</taxon>
        <taxon>Pseudoditrichales</taxon>
        <taxon>Ditrichaceae</taxon>
        <taxon>Ceratodon</taxon>
    </lineage>
</organism>
<accession>A0A8T0GSM5</accession>
<evidence type="ECO:0000313" key="2">
    <source>
        <dbReference type="EMBL" id="KAG0559962.1"/>
    </source>
</evidence>
<dbReference type="Proteomes" id="UP000822688">
    <property type="component" value="Chromosome 10"/>
</dbReference>
<dbReference type="AlphaFoldDB" id="A0A8T0GSM5"/>
<feature type="chain" id="PRO_5035922571" description="Secreted protein" evidence="1">
    <location>
        <begin position="28"/>
        <end position="71"/>
    </location>
</feature>
<proteinExistence type="predicted"/>
<evidence type="ECO:0000313" key="3">
    <source>
        <dbReference type="Proteomes" id="UP000822688"/>
    </source>
</evidence>
<comment type="caution">
    <text evidence="2">The sequence shown here is derived from an EMBL/GenBank/DDBJ whole genome shotgun (WGS) entry which is preliminary data.</text>
</comment>
<keyword evidence="1" id="KW-0732">Signal</keyword>
<evidence type="ECO:0008006" key="4">
    <source>
        <dbReference type="Google" id="ProtNLM"/>
    </source>
</evidence>
<protein>
    <recommendedName>
        <fullName evidence="4">Secreted protein</fullName>
    </recommendedName>
</protein>
<gene>
    <name evidence="2" type="ORF">KC19_10G142500</name>
</gene>
<dbReference type="EMBL" id="CM026431">
    <property type="protein sequence ID" value="KAG0559962.1"/>
    <property type="molecule type" value="Genomic_DNA"/>
</dbReference>
<name>A0A8T0GSM5_CERPU</name>
<feature type="signal peptide" evidence="1">
    <location>
        <begin position="1"/>
        <end position="27"/>
    </location>
</feature>
<keyword evidence="3" id="KW-1185">Reference proteome</keyword>